<dbReference type="Pfam" id="PF12783">
    <property type="entry name" value="Sec7-like_HUS"/>
    <property type="match status" value="1"/>
</dbReference>
<feature type="compositionally biased region" description="Polar residues" evidence="1">
    <location>
        <begin position="1672"/>
        <end position="1691"/>
    </location>
</feature>
<evidence type="ECO:0000313" key="3">
    <source>
        <dbReference type="EMBL" id="PWN89486.1"/>
    </source>
</evidence>
<dbReference type="EMBL" id="KZ819637">
    <property type="protein sequence ID" value="PWN89486.1"/>
    <property type="molecule type" value="Genomic_DNA"/>
</dbReference>
<feature type="compositionally biased region" description="Low complexity" evidence="1">
    <location>
        <begin position="1205"/>
        <end position="1215"/>
    </location>
</feature>
<sequence>MSVSPRGDRGGGSMSDRESMELGVAHLILSEINAVTSAIRKHVRNSSSSSFLGGSSTTNYGPSGVGVGGPAAAASSSSSSGPPPPAATSNGIHFRPPRIAGGARGISTNAAAGAGESSKGRRDDGVAGLLNGFTVLRAQLRESPSEGDFPLPQLLSPFLRVILSPRTTGPITSIALQAVHRLLIYNIVRLPRSSSSSSDSLGAQLAVAEIAHAVSHCRFEASDSAGDEVVLLRILAVMREVICADGGGGSSQSGGPALVDYLSDEGVCEMMETGLSMCCQMRLSDLLRRTAEQSMTTMVRALFVRLRRLPTTADESFSADPSVPGPPPDHDTLAAEPIGTEAAGDEKKLRRMTMPDPTSRDVPAAAGTVLQQLKEMGEAETALEAVQEEESKEAGEQDHEVPGDGTEEASTQEKKVEPEEPNAAAAGESQDAKEAVQEREEEDEQQQPFGLPAIKEVLRVIVSLLDPHNAQHTDTMRLLGLSMLCSVFEVAGESIGRFPSLRAIVQDSACKHLLQLARSDNSTILTYSLRTINALFATMREHLKLQYELFLTFLLDRLAPTFPIALEPWNEEKKDDALNPTAPGPPPPPPPPPMPKSSERAPAHGEMREMILETLALLLGNPETMVELWANYDCDVDCENMFERVIGFLCRSVYASHPSSQAGIQDGTQLLAVDILLDFVSSMAARQSNEQDETEQEVWPEGLPAAESLTTQKNRKAAVLDGAARFNAKPKDGLAYLEREGFIDVSQSRPQGIATFLKECPRLDKKLLGDYISRPDNLAILEAFLGNFDFRDKPIAEAMREMLESFRLPGESQQIARITETFAKTYFAAGPEGIKNEDAVYVLSYSVIMLNTDQHSPQNHKRRMTLEEYRKNLRGVNDGVDFDPEFLTAIYESIRRREIVMPEEHLGQLGFDYAWKELLRKSRKAGALLAPATKRFDGPMFAASWRPIVASVAHAFSTFRDEHMLERAISGFRQCAILASRFGMYDLFDFMIRGLAGATGLLDANVAGGGVLTNNATVEVEGSPVTVSPLSVRFGMNFKGQLAAVVLFTIANGNGDAIRRGWSPIFEIFKNLFLASLLPPSLVAMHEFGSDSSLSASSEPPKQIPLKPRKPPGPPPQDPRAQGGGLFSTLSSYLLSPYSNAQEPAMPDVTDEDVESSLCTADCVASCRIEDLYSQILELHAVIPCLTALRDLAEKYTVERRNQQLLQSQEGSSSGRSTPVQGQTHAPSAPLAVAMARALPYDPAAAFILELLTTVACGVGQADLQEAWTIATSHIQSLLQAPTSFHPLQIERAVVSLLRLTQRASIAADEAMRHQIFVALDQLRSLPVELRPTLSTQVTLGLGAMLRADENLVRSQTEWNIVLAILSDFSSARNALAARTGFDLLRFIAQERLSADNYAAVVAMLCDIAAAAETKWTSLEREGQRRTLTEKKELAEFEEACQQRGTEAVEVLDSLRPQVPRLIESNGADGAAWKLYWSPLLIALCKQYTNGHRPARLAAISVAQRALLDPQATATSPSPPLHVFYEVVFPMLDELLKPQVYQKDPSPGAGGMQETRIRACALLAKIFLHHLGALSTGSSDEQFQELWLAVLDFFDRFMHAGKRDQLTEATPENLKNVLLVMNASGLLLPPPPPSTGEGNGDTRTKEQAVLFSRTFDRIQRFLPKLKEELFSTAPSSSHTQTQRNEVPQVQEGSIDESRKKLGGE</sequence>
<name>A0A316YK85_9BASI</name>
<keyword evidence="4" id="KW-1185">Reference proteome</keyword>
<protein>
    <submittedName>
        <fullName evidence="3">Sec7-domain-containing protein</fullName>
    </submittedName>
</protein>
<organism evidence="3 4">
    <name type="scientific">Acaromyces ingoldii</name>
    <dbReference type="NCBI Taxonomy" id="215250"/>
    <lineage>
        <taxon>Eukaryota</taxon>
        <taxon>Fungi</taxon>
        <taxon>Dikarya</taxon>
        <taxon>Basidiomycota</taxon>
        <taxon>Ustilaginomycotina</taxon>
        <taxon>Exobasidiomycetes</taxon>
        <taxon>Exobasidiales</taxon>
        <taxon>Cryptobasidiaceae</taxon>
        <taxon>Acaromyces</taxon>
    </lineage>
</organism>
<feature type="region of interest" description="Disordered" evidence="1">
    <location>
        <begin position="1669"/>
        <end position="1704"/>
    </location>
</feature>
<feature type="region of interest" description="Disordered" evidence="1">
    <location>
        <begin position="62"/>
        <end position="123"/>
    </location>
</feature>
<evidence type="ECO:0000256" key="1">
    <source>
        <dbReference type="SAM" id="MobiDB-lite"/>
    </source>
</evidence>
<dbReference type="FunCoup" id="A0A316YK85">
    <property type="interactions" value="524"/>
</dbReference>
<dbReference type="OrthoDB" id="10258608at2759"/>
<dbReference type="PROSITE" id="PS50190">
    <property type="entry name" value="SEC7"/>
    <property type="match status" value="1"/>
</dbReference>
<feature type="region of interest" description="Disordered" evidence="1">
    <location>
        <begin position="574"/>
        <end position="603"/>
    </location>
</feature>
<dbReference type="Gene3D" id="1.10.1000.11">
    <property type="entry name" value="Arf Nucleotide-binding Site Opener,domain 2"/>
    <property type="match status" value="1"/>
</dbReference>
<dbReference type="Proteomes" id="UP000245768">
    <property type="component" value="Unassembled WGS sequence"/>
</dbReference>
<feature type="domain" description="SEC7" evidence="2">
    <location>
        <begin position="708"/>
        <end position="897"/>
    </location>
</feature>
<evidence type="ECO:0000313" key="4">
    <source>
        <dbReference type="Proteomes" id="UP000245768"/>
    </source>
</evidence>
<feature type="compositionally biased region" description="Polar residues" evidence="1">
    <location>
        <begin position="1216"/>
        <end position="1226"/>
    </location>
</feature>
<feature type="region of interest" description="Disordered" evidence="1">
    <location>
        <begin position="313"/>
        <end position="363"/>
    </location>
</feature>
<dbReference type="Pfam" id="PF01369">
    <property type="entry name" value="Sec7"/>
    <property type="match status" value="1"/>
</dbReference>
<feature type="region of interest" description="Disordered" evidence="1">
    <location>
        <begin position="1093"/>
        <end position="1123"/>
    </location>
</feature>
<dbReference type="InterPro" id="IPR035999">
    <property type="entry name" value="Sec7_dom_sf"/>
</dbReference>
<dbReference type="GO" id="GO:0005085">
    <property type="term" value="F:guanyl-nucleotide exchange factor activity"/>
    <property type="evidence" value="ECO:0007669"/>
    <property type="project" value="InterPro"/>
</dbReference>
<dbReference type="FunFam" id="1.10.1000.11:FF:000002">
    <property type="entry name" value="Cytohesin 1"/>
    <property type="match status" value="1"/>
</dbReference>
<dbReference type="InParanoid" id="A0A316YK85"/>
<dbReference type="RefSeq" id="XP_025376684.1">
    <property type="nucleotide sequence ID" value="XM_025519700.1"/>
</dbReference>
<feature type="compositionally biased region" description="Low complexity" evidence="1">
    <location>
        <begin position="70"/>
        <end position="80"/>
    </location>
</feature>
<dbReference type="GO" id="GO:0016192">
    <property type="term" value="P:vesicle-mediated transport"/>
    <property type="evidence" value="ECO:0007669"/>
    <property type="project" value="UniProtKB-ARBA"/>
</dbReference>
<feature type="compositionally biased region" description="Basic and acidic residues" evidence="1">
    <location>
        <begin position="1695"/>
        <end position="1704"/>
    </location>
</feature>
<dbReference type="GO" id="GO:0032012">
    <property type="term" value="P:regulation of ARF protein signal transduction"/>
    <property type="evidence" value="ECO:0007669"/>
    <property type="project" value="InterPro"/>
</dbReference>
<dbReference type="GeneID" id="37041616"/>
<accession>A0A316YK85</accession>
<dbReference type="InterPro" id="IPR023394">
    <property type="entry name" value="Sec7_C_sf"/>
</dbReference>
<dbReference type="SUPFAM" id="SSF48425">
    <property type="entry name" value="Sec7 domain"/>
    <property type="match status" value="1"/>
</dbReference>
<dbReference type="CDD" id="cd00171">
    <property type="entry name" value="Sec7"/>
    <property type="match status" value="1"/>
</dbReference>
<dbReference type="Pfam" id="PF23325">
    <property type="entry name" value="TPR_28"/>
    <property type="match status" value="1"/>
</dbReference>
<dbReference type="InterPro" id="IPR000904">
    <property type="entry name" value="Sec7_dom"/>
</dbReference>
<gene>
    <name evidence="3" type="ORF">FA10DRAFT_253664</name>
</gene>
<dbReference type="Gene3D" id="1.10.220.20">
    <property type="match status" value="1"/>
</dbReference>
<proteinExistence type="predicted"/>
<dbReference type="PANTHER" id="PTHR10663:SF388">
    <property type="entry name" value="GOLGI-SPECIFIC BREFELDIN A-RESISTANCE GUANINE NUCLEOTIDE EXCHANGE FACTOR 1"/>
    <property type="match status" value="1"/>
</dbReference>
<feature type="compositionally biased region" description="Basic and acidic residues" evidence="1">
    <location>
        <begin position="392"/>
        <end position="402"/>
    </location>
</feature>
<feature type="compositionally biased region" description="Pro residues" evidence="1">
    <location>
        <begin position="582"/>
        <end position="595"/>
    </location>
</feature>
<reference evidence="3 4" key="1">
    <citation type="journal article" date="2018" name="Mol. Biol. Evol.">
        <title>Broad Genomic Sampling Reveals a Smut Pathogenic Ancestry of the Fungal Clade Ustilaginomycotina.</title>
        <authorList>
            <person name="Kijpornyongpan T."/>
            <person name="Mondo S.J."/>
            <person name="Barry K."/>
            <person name="Sandor L."/>
            <person name="Lee J."/>
            <person name="Lipzen A."/>
            <person name="Pangilinan J."/>
            <person name="LaButti K."/>
            <person name="Hainaut M."/>
            <person name="Henrissat B."/>
            <person name="Grigoriev I.V."/>
            <person name="Spatafora J.W."/>
            <person name="Aime M.C."/>
        </authorList>
    </citation>
    <scope>NUCLEOTIDE SEQUENCE [LARGE SCALE GENOMIC DNA]</scope>
    <source>
        <strain evidence="3 4">MCA 4198</strain>
    </source>
</reference>
<dbReference type="SMART" id="SM00222">
    <property type="entry name" value="Sec7"/>
    <property type="match status" value="1"/>
</dbReference>
<evidence type="ECO:0000259" key="2">
    <source>
        <dbReference type="PROSITE" id="PS50190"/>
    </source>
</evidence>
<dbReference type="PANTHER" id="PTHR10663">
    <property type="entry name" value="GUANYL-NUCLEOTIDE EXCHANGE FACTOR"/>
    <property type="match status" value="1"/>
</dbReference>
<dbReference type="InterPro" id="IPR056604">
    <property type="entry name" value="GBF1-like_TPR"/>
</dbReference>
<feature type="region of interest" description="Disordered" evidence="1">
    <location>
        <begin position="1205"/>
        <end position="1226"/>
    </location>
</feature>
<dbReference type="STRING" id="215250.A0A316YK85"/>
<dbReference type="GO" id="GO:0005794">
    <property type="term" value="C:Golgi apparatus"/>
    <property type="evidence" value="ECO:0007669"/>
    <property type="project" value="UniProtKB-ARBA"/>
</dbReference>
<dbReference type="InterPro" id="IPR032691">
    <property type="entry name" value="Mon2/Sec7/BIG1-like_HUS"/>
</dbReference>
<feature type="region of interest" description="Disordered" evidence="1">
    <location>
        <begin position="382"/>
        <end position="449"/>
    </location>
</feature>